<name>A0ABU0HZH2_9HYPH</name>
<comment type="caution">
    <text evidence="2">The sequence shown here is derived from an EMBL/GenBank/DDBJ whole genome shotgun (WGS) entry which is preliminary data.</text>
</comment>
<dbReference type="Pfam" id="PF06527">
    <property type="entry name" value="TniQ"/>
    <property type="match status" value="1"/>
</dbReference>
<dbReference type="RefSeq" id="WP_238207686.1">
    <property type="nucleotide sequence ID" value="NZ_BPQE01000036.1"/>
</dbReference>
<protein>
    <recommendedName>
        <fullName evidence="1">TniQ domain-containing protein</fullName>
    </recommendedName>
</protein>
<dbReference type="Proteomes" id="UP001231124">
    <property type="component" value="Unassembled WGS sequence"/>
</dbReference>
<evidence type="ECO:0000313" key="2">
    <source>
        <dbReference type="EMBL" id="MDQ0447070.1"/>
    </source>
</evidence>
<evidence type="ECO:0000313" key="3">
    <source>
        <dbReference type="Proteomes" id="UP001231124"/>
    </source>
</evidence>
<proteinExistence type="predicted"/>
<sequence>MPGLYPFYPLAPGETPPSYVSALAPFHGAATAREFCLDMGLSFQGIVDGEEAELHTLADLAGVPFAELAAGAFRRGESVFTLAGQRLAPTALVRSGLRVCPACVLADRAAPVRPGLGAVYGRARWQLEPLRRCPCHGTAVVNAASARPHLAHDFALLASGELDRIRRLAEETETLAGSGLEDYLDARLAGAPARLGWLDGLAWHAAARTAEMIGVVMLFGRKARPRLLTDADWHRAGAAGFEVASGGEAAILAFLGDLRREYSSASSGNEGVQATYGVFHLWLAARHSHPDLDPVRDLVFRHVQATFPVGPDDTLFGRAFPVRRLHSIRTASLMTGTHPKRLRKVLAAANLLPQGHEGLLDHHVLFDAETAEPTLTGATDTISLAAAAKLLGVGMSTAHALVDAGLIARSIRADGTARGIGMNGIPRRAVDGFLKSLAENAIRLDTMPTNARTIRGAARATCRSTVAIAALIRGHKLSWVGRLDGKGLEAFAVDIGEVRSLLREPEMPGLSSSQVVTALRTSHTVMKALLDNGILPVQRVLNPTTHAMIDIVPHETLDYFKKEYISLQEIAGFGQGGLAKVAADLRSRGILPAFDPSIVKASFFRRSDLL</sequence>
<dbReference type="EMBL" id="JAUSVP010000003">
    <property type="protein sequence ID" value="MDQ0447070.1"/>
    <property type="molecule type" value="Genomic_DNA"/>
</dbReference>
<keyword evidence="3" id="KW-1185">Reference proteome</keyword>
<gene>
    <name evidence="2" type="ORF">QO012_001561</name>
</gene>
<evidence type="ECO:0000259" key="1">
    <source>
        <dbReference type="Pfam" id="PF06527"/>
    </source>
</evidence>
<accession>A0ABU0HZH2</accession>
<dbReference type="InterPro" id="IPR009492">
    <property type="entry name" value="TniQ"/>
</dbReference>
<feature type="domain" description="TniQ" evidence="1">
    <location>
        <begin position="8"/>
        <end position="138"/>
    </location>
</feature>
<reference evidence="2 3" key="1">
    <citation type="submission" date="2023-07" db="EMBL/GenBank/DDBJ databases">
        <title>Genomic Encyclopedia of Type Strains, Phase IV (KMG-IV): sequencing the most valuable type-strain genomes for metagenomic binning, comparative biology and taxonomic classification.</title>
        <authorList>
            <person name="Goeker M."/>
        </authorList>
    </citation>
    <scope>NUCLEOTIDE SEQUENCE [LARGE SCALE GENOMIC DNA]</scope>
    <source>
        <strain evidence="2 3">DSM 19013</strain>
    </source>
</reference>
<organism evidence="2 3">
    <name type="scientific">Methylobacterium aerolatum</name>
    <dbReference type="NCBI Taxonomy" id="418708"/>
    <lineage>
        <taxon>Bacteria</taxon>
        <taxon>Pseudomonadati</taxon>
        <taxon>Pseudomonadota</taxon>
        <taxon>Alphaproteobacteria</taxon>
        <taxon>Hyphomicrobiales</taxon>
        <taxon>Methylobacteriaceae</taxon>
        <taxon>Methylobacterium</taxon>
    </lineage>
</organism>